<sequence length="387" mass="41677">MAATATATGRRAALTFRRLFSSHSAAPAPPPLLGHFHHPAPVPPRGCPPRPHTLLTVPAFQPLITAASSSPRRLSLDFVPDLSHFVLLYSHLGLLLLRHRERHDAFLVCDPVSRRHVLFHPPPVDEYSSGGIFSAALLSRDDAAAGDPGGDGGGLRFGAVCVAVNLGRPCAWVGTYRDGECLWISRGRHRVRPRLAGVPHRARRGEPVLAHPQQLLDARAGHRHAAVLLPAGAGGDVGLDLPPQVPRRGDAGVGRAAVRRLAGAAGAAGALGAGERRMQRPRVGDGEARAHAGGARRGSMAAKKRPAPALGPLAERHRRWPHRQGVHRHRWIRALLVPSGHRRDGVLGNRRRHGVRPTHIPLHLGYSRWLNFSGNLGLSLFNCQCKC</sequence>
<dbReference type="PaxDb" id="39947-A0A0N7KQF9"/>
<dbReference type="AlphaFoldDB" id="A0A0N7KQF9"/>
<reference evidence="2 3" key="2">
    <citation type="journal article" date="2013" name="Plant Cell Physiol.">
        <title>Rice Annotation Project Database (RAP-DB): an integrative and interactive database for rice genomics.</title>
        <authorList>
            <person name="Sakai H."/>
            <person name="Lee S.S."/>
            <person name="Tanaka T."/>
            <person name="Numa H."/>
            <person name="Kim J."/>
            <person name="Kawahara Y."/>
            <person name="Wakimoto H."/>
            <person name="Yang C.C."/>
            <person name="Iwamoto M."/>
            <person name="Abe T."/>
            <person name="Yamada Y."/>
            <person name="Muto A."/>
            <person name="Inokuchi H."/>
            <person name="Ikemura T."/>
            <person name="Matsumoto T."/>
            <person name="Sasaki T."/>
            <person name="Itoh T."/>
        </authorList>
    </citation>
    <scope>NUCLEOTIDE SEQUENCE [LARGE SCALE GENOMIC DNA]</scope>
    <source>
        <strain evidence="3">cv. Nipponbare</strain>
    </source>
</reference>
<accession>A0A0N7KQF9</accession>
<feature type="compositionally biased region" description="Basic and acidic residues" evidence="1">
    <location>
        <begin position="274"/>
        <end position="290"/>
    </location>
</feature>
<feature type="region of interest" description="Disordered" evidence="1">
    <location>
        <begin position="268"/>
        <end position="309"/>
    </location>
</feature>
<keyword evidence="3" id="KW-1185">Reference proteome</keyword>
<reference evidence="3" key="1">
    <citation type="journal article" date="2005" name="Nature">
        <title>The map-based sequence of the rice genome.</title>
        <authorList>
            <consortium name="International rice genome sequencing project (IRGSP)"/>
            <person name="Matsumoto T."/>
            <person name="Wu J."/>
            <person name="Kanamori H."/>
            <person name="Katayose Y."/>
            <person name="Fujisawa M."/>
            <person name="Namiki N."/>
            <person name="Mizuno H."/>
            <person name="Yamamoto K."/>
            <person name="Antonio B.A."/>
            <person name="Baba T."/>
            <person name="Sakata K."/>
            <person name="Nagamura Y."/>
            <person name="Aoki H."/>
            <person name="Arikawa K."/>
            <person name="Arita K."/>
            <person name="Bito T."/>
            <person name="Chiden Y."/>
            <person name="Fujitsuka N."/>
            <person name="Fukunaka R."/>
            <person name="Hamada M."/>
            <person name="Harada C."/>
            <person name="Hayashi A."/>
            <person name="Hijishita S."/>
            <person name="Honda M."/>
            <person name="Hosokawa S."/>
            <person name="Ichikawa Y."/>
            <person name="Idonuma A."/>
            <person name="Iijima M."/>
            <person name="Ikeda M."/>
            <person name="Ikeno M."/>
            <person name="Ito K."/>
            <person name="Ito S."/>
            <person name="Ito T."/>
            <person name="Ito Y."/>
            <person name="Ito Y."/>
            <person name="Iwabuchi A."/>
            <person name="Kamiya K."/>
            <person name="Karasawa W."/>
            <person name="Kurita K."/>
            <person name="Katagiri S."/>
            <person name="Kikuta A."/>
            <person name="Kobayashi H."/>
            <person name="Kobayashi N."/>
            <person name="Machita K."/>
            <person name="Maehara T."/>
            <person name="Masukawa M."/>
            <person name="Mizubayashi T."/>
            <person name="Mukai Y."/>
            <person name="Nagasaki H."/>
            <person name="Nagata Y."/>
            <person name="Naito S."/>
            <person name="Nakashima M."/>
            <person name="Nakama Y."/>
            <person name="Nakamichi Y."/>
            <person name="Nakamura M."/>
            <person name="Meguro A."/>
            <person name="Negishi M."/>
            <person name="Ohta I."/>
            <person name="Ohta T."/>
            <person name="Okamoto M."/>
            <person name="Ono N."/>
            <person name="Saji S."/>
            <person name="Sakaguchi M."/>
            <person name="Sakai K."/>
            <person name="Shibata M."/>
            <person name="Shimokawa T."/>
            <person name="Song J."/>
            <person name="Takazaki Y."/>
            <person name="Terasawa K."/>
            <person name="Tsugane M."/>
            <person name="Tsuji K."/>
            <person name="Ueda S."/>
            <person name="Waki K."/>
            <person name="Yamagata H."/>
            <person name="Yamamoto M."/>
            <person name="Yamamoto S."/>
            <person name="Yamane H."/>
            <person name="Yoshiki S."/>
            <person name="Yoshihara R."/>
            <person name="Yukawa K."/>
            <person name="Zhong H."/>
            <person name="Yano M."/>
            <person name="Yuan Q."/>
            <person name="Ouyang S."/>
            <person name="Liu J."/>
            <person name="Jones K.M."/>
            <person name="Gansberger K."/>
            <person name="Moffat K."/>
            <person name="Hill J."/>
            <person name="Bera J."/>
            <person name="Fadrosh D."/>
            <person name="Jin S."/>
            <person name="Johri S."/>
            <person name="Kim M."/>
            <person name="Overton L."/>
            <person name="Reardon M."/>
            <person name="Tsitrin T."/>
            <person name="Vuong H."/>
            <person name="Weaver B."/>
            <person name="Ciecko A."/>
            <person name="Tallon L."/>
            <person name="Jackson J."/>
            <person name="Pai G."/>
            <person name="Aken S.V."/>
            <person name="Utterback T."/>
            <person name="Reidmuller S."/>
            <person name="Feldblyum T."/>
            <person name="Hsiao J."/>
            <person name="Zismann V."/>
            <person name="Iobst S."/>
            <person name="de Vazeille A.R."/>
            <person name="Buell C.R."/>
            <person name="Ying K."/>
            <person name="Li Y."/>
            <person name="Lu T."/>
            <person name="Huang Y."/>
            <person name="Zhao Q."/>
            <person name="Feng Q."/>
            <person name="Zhang L."/>
            <person name="Zhu J."/>
            <person name="Weng Q."/>
            <person name="Mu J."/>
            <person name="Lu Y."/>
            <person name="Fan D."/>
            <person name="Liu Y."/>
            <person name="Guan J."/>
            <person name="Zhang Y."/>
            <person name="Yu S."/>
            <person name="Liu X."/>
            <person name="Zhang Y."/>
            <person name="Hong G."/>
            <person name="Han B."/>
            <person name="Choisne N."/>
            <person name="Demange N."/>
            <person name="Orjeda G."/>
            <person name="Samain S."/>
            <person name="Cattolico L."/>
            <person name="Pelletier E."/>
            <person name="Couloux A."/>
            <person name="Segurens B."/>
            <person name="Wincker P."/>
            <person name="D'Hont A."/>
            <person name="Scarpelli C."/>
            <person name="Weissenbach J."/>
            <person name="Salanoubat M."/>
            <person name="Quetier F."/>
            <person name="Yu Y."/>
            <person name="Kim H.R."/>
            <person name="Rambo T."/>
            <person name="Currie J."/>
            <person name="Collura K."/>
            <person name="Luo M."/>
            <person name="Yang T."/>
            <person name="Ammiraju J.S.S."/>
            <person name="Engler F."/>
            <person name="Soderlund C."/>
            <person name="Wing R.A."/>
            <person name="Palmer L.E."/>
            <person name="de la Bastide M."/>
            <person name="Spiegel L."/>
            <person name="Nascimento L."/>
            <person name="Zutavern T."/>
            <person name="O'Shaughnessy A."/>
            <person name="Dike S."/>
            <person name="Dedhia N."/>
            <person name="Preston R."/>
            <person name="Balija V."/>
            <person name="McCombie W.R."/>
            <person name="Chow T."/>
            <person name="Chen H."/>
            <person name="Chung M."/>
            <person name="Chen C."/>
            <person name="Shaw J."/>
            <person name="Wu H."/>
            <person name="Hsiao K."/>
            <person name="Chao Y."/>
            <person name="Chu M."/>
            <person name="Cheng C."/>
            <person name="Hour A."/>
            <person name="Lee P."/>
            <person name="Lin S."/>
            <person name="Lin Y."/>
            <person name="Liou J."/>
            <person name="Liu S."/>
            <person name="Hsing Y."/>
            <person name="Raghuvanshi S."/>
            <person name="Mohanty A."/>
            <person name="Bharti A.K."/>
            <person name="Gaur A."/>
            <person name="Gupta V."/>
            <person name="Kumar D."/>
            <person name="Ravi V."/>
            <person name="Vij S."/>
            <person name="Kapur A."/>
            <person name="Khurana P."/>
            <person name="Khurana P."/>
            <person name="Khurana J.P."/>
            <person name="Tyagi A.K."/>
            <person name="Gaikwad K."/>
            <person name="Singh A."/>
            <person name="Dalal V."/>
            <person name="Srivastava S."/>
            <person name="Dixit A."/>
            <person name="Pal A.K."/>
            <person name="Ghazi I.A."/>
            <person name="Yadav M."/>
            <person name="Pandit A."/>
            <person name="Bhargava A."/>
            <person name="Sureshbabu K."/>
            <person name="Batra K."/>
            <person name="Sharma T.R."/>
            <person name="Mohapatra T."/>
            <person name="Singh N.K."/>
            <person name="Messing J."/>
            <person name="Nelson A.B."/>
            <person name="Fuks G."/>
            <person name="Kavchok S."/>
            <person name="Keizer G."/>
            <person name="Linton E."/>
            <person name="Llaca V."/>
            <person name="Song R."/>
            <person name="Tanyolac B."/>
            <person name="Young S."/>
            <person name="Ho-Il K."/>
            <person name="Hahn J.H."/>
            <person name="Sangsakoo G."/>
            <person name="Vanavichit A."/>
            <person name="de Mattos Luiz.A.T."/>
            <person name="Zimmer P.D."/>
            <person name="Malone G."/>
            <person name="Dellagostin O."/>
            <person name="de Oliveira A.C."/>
            <person name="Bevan M."/>
            <person name="Bancroft I."/>
            <person name="Minx P."/>
            <person name="Cordum H."/>
            <person name="Wilson R."/>
            <person name="Cheng Z."/>
            <person name="Jin W."/>
            <person name="Jiang J."/>
            <person name="Leong S.A."/>
            <person name="Iwama H."/>
            <person name="Gojobori T."/>
            <person name="Itoh T."/>
            <person name="Niimura Y."/>
            <person name="Fujii Y."/>
            <person name="Habara T."/>
            <person name="Sakai H."/>
            <person name="Sato Y."/>
            <person name="Wilson G."/>
            <person name="Kumar K."/>
            <person name="McCouch S."/>
            <person name="Juretic N."/>
            <person name="Hoen D."/>
            <person name="Wright S."/>
            <person name="Bruskiewich R."/>
            <person name="Bureau T."/>
            <person name="Miyao A."/>
            <person name="Hirochika H."/>
            <person name="Nishikawa T."/>
            <person name="Kadowaki K."/>
            <person name="Sugiura M."/>
            <person name="Burr B."/>
            <person name="Sasaki T."/>
        </authorList>
    </citation>
    <scope>NUCLEOTIDE SEQUENCE [LARGE SCALE GENOMIC DNA]</scope>
    <source>
        <strain evidence="3">cv. Nipponbare</strain>
    </source>
</reference>
<dbReference type="PANTHER" id="PTHR33207">
    <property type="entry name" value="F-BOX DOMAIN CONTAINING PROTEIN-RELATED"/>
    <property type="match status" value="1"/>
</dbReference>
<name>A0A0N7KQF9_ORYSJ</name>
<protein>
    <submittedName>
        <fullName evidence="2">Os09g0260300 protein</fullName>
    </submittedName>
</protein>
<reference evidence="2 3" key="3">
    <citation type="journal article" date="2013" name="Rice">
        <title>Improvement of the Oryza sativa Nipponbare reference genome using next generation sequence and optical map data.</title>
        <authorList>
            <person name="Kawahara Y."/>
            <person name="de la Bastide M."/>
            <person name="Hamilton J.P."/>
            <person name="Kanamori H."/>
            <person name="McCombie W.R."/>
            <person name="Ouyang S."/>
            <person name="Schwartz D.C."/>
            <person name="Tanaka T."/>
            <person name="Wu J."/>
            <person name="Zhou S."/>
            <person name="Childs K.L."/>
            <person name="Davidson R.M."/>
            <person name="Lin H."/>
            <person name="Quesada-Ocampo L."/>
            <person name="Vaillancourt B."/>
            <person name="Sakai H."/>
            <person name="Lee S.S."/>
            <person name="Kim J."/>
            <person name="Numa H."/>
            <person name="Itoh T."/>
            <person name="Buell C.R."/>
            <person name="Matsumoto T."/>
        </authorList>
    </citation>
    <scope>NUCLEOTIDE SEQUENCE [LARGE SCALE GENOMIC DNA]</scope>
    <source>
        <strain evidence="3">cv. Nipponbare</strain>
    </source>
</reference>
<dbReference type="InParanoid" id="A0A0N7KQF9"/>
<gene>
    <name evidence="2" type="ordered locus">Os09g0260300</name>
    <name evidence="2" type="ORF">OSNPB_090260300</name>
</gene>
<proteinExistence type="predicted"/>
<evidence type="ECO:0000313" key="2">
    <source>
        <dbReference type="EMBL" id="BAT07106.1"/>
    </source>
</evidence>
<dbReference type="STRING" id="39947.A0A0N7KQF9"/>
<evidence type="ECO:0000313" key="3">
    <source>
        <dbReference type="Proteomes" id="UP000059680"/>
    </source>
</evidence>
<evidence type="ECO:0000256" key="1">
    <source>
        <dbReference type="SAM" id="MobiDB-lite"/>
    </source>
</evidence>
<feature type="compositionally biased region" description="Low complexity" evidence="1">
    <location>
        <begin position="291"/>
        <end position="301"/>
    </location>
</feature>
<dbReference type="Gramene" id="Os09t0260300-00">
    <property type="protein sequence ID" value="Os09t0260300-00"/>
    <property type="gene ID" value="Os09g0260300"/>
</dbReference>
<dbReference type="EMBL" id="AP014965">
    <property type="protein sequence ID" value="BAT07106.1"/>
    <property type="molecule type" value="Genomic_DNA"/>
</dbReference>
<dbReference type="Proteomes" id="UP000059680">
    <property type="component" value="Chromosome 9"/>
</dbReference>
<organism evidence="2 3">
    <name type="scientific">Oryza sativa subsp. japonica</name>
    <name type="common">Rice</name>
    <dbReference type="NCBI Taxonomy" id="39947"/>
    <lineage>
        <taxon>Eukaryota</taxon>
        <taxon>Viridiplantae</taxon>
        <taxon>Streptophyta</taxon>
        <taxon>Embryophyta</taxon>
        <taxon>Tracheophyta</taxon>
        <taxon>Spermatophyta</taxon>
        <taxon>Magnoliopsida</taxon>
        <taxon>Liliopsida</taxon>
        <taxon>Poales</taxon>
        <taxon>Poaceae</taxon>
        <taxon>BOP clade</taxon>
        <taxon>Oryzoideae</taxon>
        <taxon>Oryzeae</taxon>
        <taxon>Oryzinae</taxon>
        <taxon>Oryza</taxon>
        <taxon>Oryza sativa</taxon>
    </lineage>
</organism>